<evidence type="ECO:0000313" key="2">
    <source>
        <dbReference type="Proteomes" id="UP001176961"/>
    </source>
</evidence>
<dbReference type="AlphaFoldDB" id="A0AA36GXR2"/>
<evidence type="ECO:0000313" key="1">
    <source>
        <dbReference type="EMBL" id="CAJ0600331.1"/>
    </source>
</evidence>
<proteinExistence type="predicted"/>
<dbReference type="Proteomes" id="UP001176961">
    <property type="component" value="Unassembled WGS sequence"/>
</dbReference>
<protein>
    <submittedName>
        <fullName evidence="1">Uncharacterized protein</fullName>
    </submittedName>
</protein>
<accession>A0AA36GXR2</accession>
<organism evidence="1 2">
    <name type="scientific">Cylicocyclus nassatus</name>
    <name type="common">Nematode worm</name>
    <dbReference type="NCBI Taxonomy" id="53992"/>
    <lineage>
        <taxon>Eukaryota</taxon>
        <taxon>Metazoa</taxon>
        <taxon>Ecdysozoa</taxon>
        <taxon>Nematoda</taxon>
        <taxon>Chromadorea</taxon>
        <taxon>Rhabditida</taxon>
        <taxon>Rhabditina</taxon>
        <taxon>Rhabditomorpha</taxon>
        <taxon>Strongyloidea</taxon>
        <taxon>Strongylidae</taxon>
        <taxon>Cylicocyclus</taxon>
    </lineage>
</organism>
<sequence>MDRGEDDSLETYSDAKTITSKFVRHQAFQTHQWEELEKTTEDLSQPQIVLNWTERIIQEGQKNFYSNLAFARAVALCNHRHTCFFEVHLTGTQPVTGQIKGAQFQNVPSEKVILYNPCCVRLHNSAFEDLDSKVGLDQLGAAALCPSPLCTASLVGYWYCIKELQAVEGLTTVNIEFVQTAMCLVKQLWHEMSDSMFTLKAHNLFDHCVLEEVELYGSPYVWSAAPFESIHRILQVPHNQLGNAVQASRSLENCRSIGECHKVITPNNREQPRVGERLTNTCDPIEAIKESLGKPVGTSDFASALYAFFFEEIVDVKSGFCRDTVTPLLFKKISELSGNFTSLLKRDSVYLIVSAVAHHHYQQYKLRFNYNISKCINSRQTGLSKKVKKTSTQI</sequence>
<comment type="caution">
    <text evidence="1">The sequence shown here is derived from an EMBL/GenBank/DDBJ whole genome shotgun (WGS) entry which is preliminary data.</text>
</comment>
<keyword evidence="2" id="KW-1185">Reference proteome</keyword>
<name>A0AA36GXR2_CYLNA</name>
<dbReference type="EMBL" id="CATQJL010000223">
    <property type="protein sequence ID" value="CAJ0600331.1"/>
    <property type="molecule type" value="Genomic_DNA"/>
</dbReference>
<reference evidence="1" key="1">
    <citation type="submission" date="2023-07" db="EMBL/GenBank/DDBJ databases">
        <authorList>
            <consortium name="CYATHOMIX"/>
        </authorList>
    </citation>
    <scope>NUCLEOTIDE SEQUENCE</scope>
    <source>
        <strain evidence="1">N/A</strain>
    </source>
</reference>
<gene>
    <name evidence="1" type="ORF">CYNAS_LOCUS12314</name>
</gene>